<keyword evidence="1" id="KW-0812">Transmembrane</keyword>
<dbReference type="SUPFAM" id="SSF49879">
    <property type="entry name" value="SMAD/FHA domain"/>
    <property type="match status" value="1"/>
</dbReference>
<accession>A0A2N3PWF1</accession>
<reference evidence="4" key="1">
    <citation type="submission" date="2017-12" db="EMBL/GenBank/DDBJ databases">
        <title>Draft genome sequence of Telmatospirillum siberiense 26-4b1T, an acidotolerant peatland alphaproteobacterium potentially involved in sulfur cycling.</title>
        <authorList>
            <person name="Hausmann B."/>
            <person name="Pjevac P."/>
            <person name="Schreck K."/>
            <person name="Herbold C.W."/>
            <person name="Daims H."/>
            <person name="Wagner M."/>
            <person name="Pester M."/>
            <person name="Loy A."/>
        </authorList>
    </citation>
    <scope>NUCLEOTIDE SEQUENCE [LARGE SCALE GENOMIC DNA]</scope>
    <source>
        <strain evidence="4">26-4b1</strain>
    </source>
</reference>
<feature type="domain" description="FHA" evidence="2">
    <location>
        <begin position="27"/>
        <end position="77"/>
    </location>
</feature>
<dbReference type="SMART" id="SM00240">
    <property type="entry name" value="FHA"/>
    <property type="match status" value="1"/>
</dbReference>
<dbReference type="Pfam" id="PF00498">
    <property type="entry name" value="FHA"/>
    <property type="match status" value="1"/>
</dbReference>
<keyword evidence="1" id="KW-0472">Membrane</keyword>
<evidence type="ECO:0000256" key="1">
    <source>
        <dbReference type="SAM" id="Phobius"/>
    </source>
</evidence>
<name>A0A2N3PWF1_9PROT</name>
<gene>
    <name evidence="3" type="ORF">CWS72_10265</name>
</gene>
<feature type="transmembrane region" description="Helical" evidence="1">
    <location>
        <begin position="149"/>
        <end position="170"/>
    </location>
</feature>
<dbReference type="Gene3D" id="2.60.200.20">
    <property type="match status" value="1"/>
</dbReference>
<dbReference type="EMBL" id="PIUM01000009">
    <property type="protein sequence ID" value="PKU24708.1"/>
    <property type="molecule type" value="Genomic_DNA"/>
</dbReference>
<evidence type="ECO:0000313" key="3">
    <source>
        <dbReference type="EMBL" id="PKU24708.1"/>
    </source>
</evidence>
<evidence type="ECO:0000259" key="2">
    <source>
        <dbReference type="PROSITE" id="PS50006"/>
    </source>
</evidence>
<feature type="transmembrane region" description="Helical" evidence="1">
    <location>
        <begin position="242"/>
        <end position="262"/>
    </location>
</feature>
<comment type="caution">
    <text evidence="3">The sequence shown here is derived from an EMBL/GenBank/DDBJ whole genome shotgun (WGS) entry which is preliminary data.</text>
</comment>
<feature type="transmembrane region" description="Helical" evidence="1">
    <location>
        <begin position="213"/>
        <end position="236"/>
    </location>
</feature>
<evidence type="ECO:0000313" key="4">
    <source>
        <dbReference type="Proteomes" id="UP000233293"/>
    </source>
</evidence>
<keyword evidence="1" id="KW-1133">Transmembrane helix</keyword>
<proteinExistence type="predicted"/>
<protein>
    <recommendedName>
        <fullName evidence="2">FHA domain-containing protein</fullName>
    </recommendedName>
</protein>
<dbReference type="CDD" id="cd00060">
    <property type="entry name" value="FHA"/>
    <property type="match status" value="1"/>
</dbReference>
<dbReference type="InterPro" id="IPR000253">
    <property type="entry name" value="FHA_dom"/>
</dbReference>
<dbReference type="PROSITE" id="PS50006">
    <property type="entry name" value="FHA_DOMAIN"/>
    <property type="match status" value="1"/>
</dbReference>
<keyword evidence="4" id="KW-1185">Reference proteome</keyword>
<organism evidence="3 4">
    <name type="scientific">Telmatospirillum siberiense</name>
    <dbReference type="NCBI Taxonomy" id="382514"/>
    <lineage>
        <taxon>Bacteria</taxon>
        <taxon>Pseudomonadati</taxon>
        <taxon>Pseudomonadota</taxon>
        <taxon>Alphaproteobacteria</taxon>
        <taxon>Rhodospirillales</taxon>
        <taxon>Rhodospirillaceae</taxon>
        <taxon>Telmatospirillum</taxon>
    </lineage>
</organism>
<feature type="transmembrane region" description="Helical" evidence="1">
    <location>
        <begin position="182"/>
        <end position="201"/>
    </location>
</feature>
<dbReference type="InterPro" id="IPR008984">
    <property type="entry name" value="SMAD_FHA_dom_sf"/>
</dbReference>
<dbReference type="Proteomes" id="UP000233293">
    <property type="component" value="Unassembled WGS sequence"/>
</dbReference>
<dbReference type="RefSeq" id="WP_101250502.1">
    <property type="nucleotide sequence ID" value="NZ_PIUM01000009.1"/>
</dbReference>
<dbReference type="OrthoDB" id="5762105at2"/>
<sequence>MEEVIWIEVLSRQREVISRFRCAGPLIRIGRGYANDVVLDDPHVAPAHARVFRDDDGALIMEDLGSANGLVLSDGSRATRTTLDGEHPVVIGRTLVRIRDQSHPVPPERAFVGECRIWPSLLLLGTAFVASETLFAYLRMITEPKVSWLLTPILIVAGMLIVWTTAWALITRVFSGHAHFERSLRIPLVAILGYSLFNEVITRGAFIFSWSHLPAINFIGAWMAVAAACFAHLQLITPAKPALKAGIVGGVMAIAVLLQTAAQYDKLFGNESVGYLHLLQPPWMRLAPPVDADQFFAKAAGMKDRLDKARLQNERE</sequence>
<dbReference type="AlphaFoldDB" id="A0A2N3PWF1"/>
<feature type="transmembrane region" description="Helical" evidence="1">
    <location>
        <begin position="117"/>
        <end position="137"/>
    </location>
</feature>